<dbReference type="Gene3D" id="3.30.40.10">
    <property type="entry name" value="Zinc/RING finger domain, C3HC4 (zinc finger)"/>
    <property type="match status" value="1"/>
</dbReference>
<dbReference type="InterPro" id="IPR045185">
    <property type="entry name" value="PUB22/23/24-like"/>
</dbReference>
<dbReference type="AlphaFoldDB" id="A0A5K0V8R1"/>
<dbReference type="EMBL" id="LR721774">
    <property type="protein sequence ID" value="VVV37487.1"/>
    <property type="molecule type" value="Genomic_DNA"/>
</dbReference>
<evidence type="ECO:0000313" key="10">
    <source>
        <dbReference type="EMBL" id="VVV37487.1"/>
    </source>
</evidence>
<gene>
    <name evidence="10" type="ORF">NYM_LOCUS1539</name>
</gene>
<proteinExistence type="predicted"/>
<dbReference type="Gene3D" id="1.25.10.10">
    <property type="entry name" value="Leucine-rich Repeat Variant"/>
    <property type="match status" value="2"/>
</dbReference>
<dbReference type="InterPro" id="IPR011989">
    <property type="entry name" value="ARM-like"/>
</dbReference>
<dbReference type="CDD" id="cd16664">
    <property type="entry name" value="RING-Ubox_PUB"/>
    <property type="match status" value="1"/>
</dbReference>
<dbReference type="FunFam" id="3.30.40.10:FF:000502">
    <property type="entry name" value="RING-type E3 ubiquitin transferase"/>
    <property type="match status" value="1"/>
</dbReference>
<organism evidence="10">
    <name type="scientific">Nymphaea colorata</name>
    <name type="common">pocket water lily</name>
    <dbReference type="NCBI Taxonomy" id="210225"/>
    <lineage>
        <taxon>Eukaryota</taxon>
        <taxon>Viridiplantae</taxon>
        <taxon>Streptophyta</taxon>
        <taxon>Embryophyta</taxon>
        <taxon>Tracheophyta</taxon>
        <taxon>Spermatophyta</taxon>
        <taxon>Magnoliopsida</taxon>
        <taxon>Nymphaeales</taxon>
        <taxon>Nymphaeaceae</taxon>
        <taxon>Nymphaea</taxon>
    </lineage>
</organism>
<comment type="catalytic activity">
    <reaction evidence="1 7">
        <text>S-ubiquitinyl-[E2 ubiquitin-conjugating enzyme]-L-cysteine + [acceptor protein]-L-lysine = [E2 ubiquitin-conjugating enzyme]-L-cysteine + N(6)-ubiquitinyl-[acceptor protein]-L-lysine.</text>
        <dbReference type="EC" id="2.3.2.27"/>
    </reaction>
</comment>
<accession>A0A5K0V8R1</accession>
<dbReference type="UniPathway" id="UPA00143"/>
<keyword evidence="4 7" id="KW-0808">Transferase</keyword>
<dbReference type="PANTHER" id="PTHR22849">
    <property type="entry name" value="WDSAM1 PROTEIN"/>
    <property type="match status" value="1"/>
</dbReference>
<keyword evidence="6 7" id="KW-0833">Ubl conjugation pathway</keyword>
<dbReference type="OrthoDB" id="10064100at2759"/>
<dbReference type="Gramene" id="NC1G0110780.1">
    <property type="protein sequence ID" value="NC1G0110780.1:cds"/>
    <property type="gene ID" value="NC1G0110780"/>
</dbReference>
<dbReference type="InterPro" id="IPR003613">
    <property type="entry name" value="Ubox_domain"/>
</dbReference>
<evidence type="ECO:0000256" key="4">
    <source>
        <dbReference type="ARBA" id="ARBA00022679"/>
    </source>
</evidence>
<evidence type="ECO:0000256" key="1">
    <source>
        <dbReference type="ARBA" id="ARBA00000900"/>
    </source>
</evidence>
<dbReference type="InterPro" id="IPR045210">
    <property type="entry name" value="RING-Ubox_PUB"/>
</dbReference>
<evidence type="ECO:0000256" key="5">
    <source>
        <dbReference type="ARBA" id="ARBA00022737"/>
    </source>
</evidence>
<dbReference type="Pfam" id="PF04564">
    <property type="entry name" value="U-box"/>
    <property type="match status" value="1"/>
</dbReference>
<evidence type="ECO:0000256" key="7">
    <source>
        <dbReference type="RuleBase" id="RU369093"/>
    </source>
</evidence>
<dbReference type="GO" id="GO:0061630">
    <property type="term" value="F:ubiquitin protein ligase activity"/>
    <property type="evidence" value="ECO:0007669"/>
    <property type="project" value="UniProtKB-UniRule"/>
</dbReference>
<evidence type="ECO:0000256" key="6">
    <source>
        <dbReference type="ARBA" id="ARBA00022786"/>
    </source>
</evidence>
<evidence type="ECO:0000256" key="3">
    <source>
        <dbReference type="ARBA" id="ARBA00004906"/>
    </source>
</evidence>
<reference evidence="10" key="1">
    <citation type="submission" date="2019-09" db="EMBL/GenBank/DDBJ databases">
        <authorList>
            <person name="Zhang L."/>
        </authorList>
    </citation>
    <scope>NUCLEOTIDE SEQUENCE</scope>
</reference>
<dbReference type="SUPFAM" id="SSF57850">
    <property type="entry name" value="RING/U-box"/>
    <property type="match status" value="1"/>
</dbReference>
<dbReference type="OMA" id="KDDLCIT"/>
<dbReference type="InterPro" id="IPR016024">
    <property type="entry name" value="ARM-type_fold"/>
</dbReference>
<dbReference type="GO" id="GO:0016567">
    <property type="term" value="P:protein ubiquitination"/>
    <property type="evidence" value="ECO:0007669"/>
    <property type="project" value="UniProtKB-UniRule"/>
</dbReference>
<evidence type="ECO:0000256" key="2">
    <source>
        <dbReference type="ARBA" id="ARBA00003861"/>
    </source>
</evidence>
<feature type="domain" description="U-box" evidence="9">
    <location>
        <begin position="9"/>
        <end position="83"/>
    </location>
</feature>
<protein>
    <recommendedName>
        <fullName evidence="7 9">U-box domain-containing protein</fullName>
        <ecNumber evidence="7">2.3.2.27</ecNumber>
    </recommendedName>
    <alternativeName>
        <fullName evidence="7">RING-type E3 ubiquitin transferase PUB</fullName>
    </alternativeName>
</protein>
<dbReference type="SUPFAM" id="SSF48371">
    <property type="entry name" value="ARM repeat"/>
    <property type="match status" value="1"/>
</dbReference>
<feature type="region of interest" description="Disordered" evidence="8">
    <location>
        <begin position="83"/>
        <end position="108"/>
    </location>
</feature>
<dbReference type="PROSITE" id="PS51698">
    <property type="entry name" value="U_BOX"/>
    <property type="match status" value="1"/>
</dbReference>
<dbReference type="InterPro" id="IPR058678">
    <property type="entry name" value="ARM_PUB"/>
</dbReference>
<dbReference type="EC" id="2.3.2.27" evidence="7"/>
<dbReference type="InterPro" id="IPR013083">
    <property type="entry name" value="Znf_RING/FYVE/PHD"/>
</dbReference>
<name>A0A5K0V8R1_9MAGN</name>
<keyword evidence="5" id="KW-0677">Repeat</keyword>
<evidence type="ECO:0000256" key="8">
    <source>
        <dbReference type="SAM" id="MobiDB-lite"/>
    </source>
</evidence>
<dbReference type="Pfam" id="PF25598">
    <property type="entry name" value="ARM_PUB"/>
    <property type="match status" value="1"/>
</dbReference>
<comment type="function">
    <text evidence="2 7">Functions as an E3 ubiquitin ligase.</text>
</comment>
<evidence type="ECO:0000259" key="9">
    <source>
        <dbReference type="PROSITE" id="PS51698"/>
    </source>
</evidence>
<dbReference type="PANTHER" id="PTHR22849:SF163">
    <property type="entry name" value="U-BOX DOMAIN-CONTAINING PROTEIN"/>
    <property type="match status" value="1"/>
</dbReference>
<dbReference type="SMART" id="SM00504">
    <property type="entry name" value="Ubox"/>
    <property type="match status" value="1"/>
</dbReference>
<comment type="pathway">
    <text evidence="3 7">Protein modification; protein ubiquitination.</text>
</comment>
<sequence length="414" mass="44001">MRKDDLCITVPSFFKCPISLDVMKSPVSLCTGVTYDRSSIQRWLDSGNNTCPATMQVLQTKEVVPNHTLHRLIQMWSETASTKRHLHPNGPLDHRKQHADSVQPPDDLPKVIVGVRDGAIDSVKRVAQIVQSSEQCRDAVATAGGVDAISGVLRVEKGMAVLQEAVKALGPILAVRSDRAAAEMLTTPEAVRSFAAVLAEGNDPEAVAECARAIESLATANSESSSAISASDPIVAGLVKVITADSPAGAREVEAAVSCMAAIAALRRARTRVVRLGTVPAIVRFLQRPDSGAAALDKAMKVLELASTCAEGRAAICESPECVTSIVGKLMKAGGPATESGVVVLWSVCHAFRDRRAAEAVVKSNGPAKILLLMQSNCSPGVRQMAGDLLKTFRADYKNCLSRYESKATHIMPF</sequence>